<evidence type="ECO:0000256" key="1">
    <source>
        <dbReference type="SAM" id="MobiDB-lite"/>
    </source>
</evidence>
<dbReference type="EMBL" id="VTPC01084384">
    <property type="protein sequence ID" value="KAF2887268.1"/>
    <property type="molecule type" value="Genomic_DNA"/>
</dbReference>
<gene>
    <name evidence="2" type="ORF">ILUMI_18905</name>
</gene>
<accession>A0A8K0CMP6</accession>
<dbReference type="Proteomes" id="UP000801492">
    <property type="component" value="Unassembled WGS sequence"/>
</dbReference>
<comment type="caution">
    <text evidence="2">The sequence shown here is derived from an EMBL/GenBank/DDBJ whole genome shotgun (WGS) entry which is preliminary data.</text>
</comment>
<proteinExistence type="predicted"/>
<name>A0A8K0CMP6_IGNLU</name>
<evidence type="ECO:0000313" key="2">
    <source>
        <dbReference type="EMBL" id="KAF2887268.1"/>
    </source>
</evidence>
<feature type="non-terminal residue" evidence="2">
    <location>
        <position position="169"/>
    </location>
</feature>
<keyword evidence="3" id="KW-1185">Reference proteome</keyword>
<feature type="compositionally biased region" description="Polar residues" evidence="1">
    <location>
        <begin position="18"/>
        <end position="39"/>
    </location>
</feature>
<sequence length="169" mass="18665">MDKKLIVYSKRKSVDLQNLQPSPSVSCSSYPNDSIPSSLTEKERHRKKSQQHVTGNSKNLWKNFSNIFNKNNESTVVESASIKMLKNKNARGLTSLFKQPKFSKNSAKINISALGLGATFSDTNVETNDDKDIAMAVRLPSGTTTENVAVTIELEANKKGDEPTMLNDT</sequence>
<protein>
    <submittedName>
        <fullName evidence="2">Uncharacterized protein</fullName>
    </submittedName>
</protein>
<reference evidence="2" key="1">
    <citation type="submission" date="2019-08" db="EMBL/GenBank/DDBJ databases">
        <title>The genome of the North American firefly Photinus pyralis.</title>
        <authorList>
            <consortium name="Photinus pyralis genome working group"/>
            <person name="Fallon T.R."/>
            <person name="Sander Lower S.E."/>
            <person name="Weng J.-K."/>
        </authorList>
    </citation>
    <scope>NUCLEOTIDE SEQUENCE</scope>
    <source>
        <strain evidence="2">TRF0915ILg1</strain>
        <tissue evidence="2">Whole body</tissue>
    </source>
</reference>
<evidence type="ECO:0000313" key="3">
    <source>
        <dbReference type="Proteomes" id="UP000801492"/>
    </source>
</evidence>
<feature type="region of interest" description="Disordered" evidence="1">
    <location>
        <begin position="18"/>
        <end position="56"/>
    </location>
</feature>
<organism evidence="2 3">
    <name type="scientific">Ignelater luminosus</name>
    <name type="common">Cucubano</name>
    <name type="synonym">Pyrophorus luminosus</name>
    <dbReference type="NCBI Taxonomy" id="2038154"/>
    <lineage>
        <taxon>Eukaryota</taxon>
        <taxon>Metazoa</taxon>
        <taxon>Ecdysozoa</taxon>
        <taxon>Arthropoda</taxon>
        <taxon>Hexapoda</taxon>
        <taxon>Insecta</taxon>
        <taxon>Pterygota</taxon>
        <taxon>Neoptera</taxon>
        <taxon>Endopterygota</taxon>
        <taxon>Coleoptera</taxon>
        <taxon>Polyphaga</taxon>
        <taxon>Elateriformia</taxon>
        <taxon>Elateroidea</taxon>
        <taxon>Elateridae</taxon>
        <taxon>Agrypninae</taxon>
        <taxon>Pyrophorini</taxon>
        <taxon>Ignelater</taxon>
    </lineage>
</organism>
<dbReference type="AlphaFoldDB" id="A0A8K0CMP6"/>